<dbReference type="GO" id="GO:0000978">
    <property type="term" value="F:RNA polymerase II cis-regulatory region sequence-specific DNA binding"/>
    <property type="evidence" value="ECO:0007669"/>
    <property type="project" value="TreeGrafter"/>
</dbReference>
<dbReference type="GO" id="GO:0005634">
    <property type="term" value="C:nucleus"/>
    <property type="evidence" value="ECO:0007669"/>
    <property type="project" value="UniProtKB-SubCell"/>
</dbReference>
<dbReference type="SUPFAM" id="SSF57667">
    <property type="entry name" value="beta-beta-alpha zinc fingers"/>
    <property type="match status" value="2"/>
</dbReference>
<feature type="compositionally biased region" description="Basic and acidic residues" evidence="12">
    <location>
        <begin position="229"/>
        <end position="245"/>
    </location>
</feature>
<keyword evidence="5 11" id="KW-0863">Zinc-finger</keyword>
<keyword evidence="15" id="KW-1185">Reference proteome</keyword>
<keyword evidence="9" id="KW-0804">Transcription</keyword>
<reference evidence="14 15" key="1">
    <citation type="submission" date="2018-04" db="EMBL/GenBank/DDBJ databases">
        <authorList>
            <person name="Zhang X."/>
            <person name="Yuan J."/>
            <person name="Li F."/>
            <person name="Xiang J."/>
        </authorList>
    </citation>
    <scope>NUCLEOTIDE SEQUENCE [LARGE SCALE GENOMIC DNA]</scope>
    <source>
        <tissue evidence="14">Muscle</tissue>
    </source>
</reference>
<evidence type="ECO:0000256" key="11">
    <source>
        <dbReference type="PROSITE-ProRule" id="PRU00042"/>
    </source>
</evidence>
<dbReference type="Pfam" id="PF00096">
    <property type="entry name" value="zf-C2H2"/>
    <property type="match status" value="2"/>
</dbReference>
<dbReference type="GO" id="GO:0008270">
    <property type="term" value="F:zinc ion binding"/>
    <property type="evidence" value="ECO:0007669"/>
    <property type="project" value="UniProtKB-KW"/>
</dbReference>
<dbReference type="InterPro" id="IPR013087">
    <property type="entry name" value="Znf_C2H2_type"/>
</dbReference>
<evidence type="ECO:0000256" key="4">
    <source>
        <dbReference type="ARBA" id="ARBA00022737"/>
    </source>
</evidence>
<feature type="domain" description="C2H2-type" evidence="13">
    <location>
        <begin position="116"/>
        <end position="143"/>
    </location>
</feature>
<dbReference type="EMBL" id="QCYY01003259">
    <property type="protein sequence ID" value="ROT64373.1"/>
    <property type="molecule type" value="Genomic_DNA"/>
</dbReference>
<keyword evidence="7" id="KW-0805">Transcription regulation</keyword>
<evidence type="ECO:0000256" key="9">
    <source>
        <dbReference type="ARBA" id="ARBA00023163"/>
    </source>
</evidence>
<comment type="caution">
    <text evidence="14">The sequence shown here is derived from an EMBL/GenBank/DDBJ whole genome shotgun (WGS) entry which is preliminary data.</text>
</comment>
<feature type="compositionally biased region" description="Low complexity" evidence="12">
    <location>
        <begin position="246"/>
        <end position="257"/>
    </location>
</feature>
<evidence type="ECO:0000256" key="5">
    <source>
        <dbReference type="ARBA" id="ARBA00022771"/>
    </source>
</evidence>
<evidence type="ECO:0000256" key="6">
    <source>
        <dbReference type="ARBA" id="ARBA00022833"/>
    </source>
</evidence>
<proteinExistence type="inferred from homology"/>
<accession>A0A3R7QDW0</accession>
<keyword evidence="4" id="KW-0677">Repeat</keyword>
<evidence type="ECO:0000256" key="3">
    <source>
        <dbReference type="ARBA" id="ARBA00022723"/>
    </source>
</evidence>
<feature type="compositionally biased region" description="Polar residues" evidence="12">
    <location>
        <begin position="195"/>
        <end position="204"/>
    </location>
</feature>
<dbReference type="OrthoDB" id="3561125at2759"/>
<dbReference type="PROSITE" id="PS00028">
    <property type="entry name" value="ZINC_FINGER_C2H2_1"/>
    <property type="match status" value="1"/>
</dbReference>
<keyword evidence="8" id="KW-0238">DNA-binding</keyword>
<dbReference type="Proteomes" id="UP000283509">
    <property type="component" value="Unassembled WGS sequence"/>
</dbReference>
<feature type="compositionally biased region" description="Low complexity" evidence="12">
    <location>
        <begin position="378"/>
        <end position="394"/>
    </location>
</feature>
<dbReference type="SMART" id="SM00355">
    <property type="entry name" value="ZnF_C2H2"/>
    <property type="match status" value="4"/>
</dbReference>
<evidence type="ECO:0000256" key="7">
    <source>
        <dbReference type="ARBA" id="ARBA00023015"/>
    </source>
</evidence>
<organism evidence="14 15">
    <name type="scientific">Penaeus vannamei</name>
    <name type="common">Whiteleg shrimp</name>
    <name type="synonym">Litopenaeus vannamei</name>
    <dbReference type="NCBI Taxonomy" id="6689"/>
    <lineage>
        <taxon>Eukaryota</taxon>
        <taxon>Metazoa</taxon>
        <taxon>Ecdysozoa</taxon>
        <taxon>Arthropoda</taxon>
        <taxon>Crustacea</taxon>
        <taxon>Multicrustacea</taxon>
        <taxon>Malacostraca</taxon>
        <taxon>Eumalacostraca</taxon>
        <taxon>Eucarida</taxon>
        <taxon>Decapoda</taxon>
        <taxon>Dendrobranchiata</taxon>
        <taxon>Penaeoidea</taxon>
        <taxon>Penaeidae</taxon>
        <taxon>Penaeus</taxon>
    </lineage>
</organism>
<dbReference type="GO" id="GO:0006357">
    <property type="term" value="P:regulation of transcription by RNA polymerase II"/>
    <property type="evidence" value="ECO:0007669"/>
    <property type="project" value="TreeGrafter"/>
</dbReference>
<keyword evidence="3" id="KW-0479">Metal-binding</keyword>
<dbReference type="PANTHER" id="PTHR24404">
    <property type="entry name" value="ZINC FINGER PROTEIN"/>
    <property type="match status" value="1"/>
</dbReference>
<protein>
    <recommendedName>
        <fullName evidence="13">C2H2-type domain-containing protein</fullName>
    </recommendedName>
</protein>
<evidence type="ECO:0000256" key="12">
    <source>
        <dbReference type="SAM" id="MobiDB-lite"/>
    </source>
</evidence>
<evidence type="ECO:0000313" key="15">
    <source>
        <dbReference type="Proteomes" id="UP000283509"/>
    </source>
</evidence>
<keyword evidence="6" id="KW-0862">Zinc</keyword>
<evidence type="ECO:0000256" key="2">
    <source>
        <dbReference type="ARBA" id="ARBA00006991"/>
    </source>
</evidence>
<name>A0A3R7QDW0_PENVA</name>
<dbReference type="AlphaFoldDB" id="A0A3R7QDW0"/>
<feature type="domain" description="C2H2-type" evidence="13">
    <location>
        <begin position="88"/>
        <end position="115"/>
    </location>
</feature>
<feature type="region of interest" description="Disordered" evidence="12">
    <location>
        <begin position="1"/>
        <end position="28"/>
    </location>
</feature>
<feature type="region of interest" description="Disordered" evidence="12">
    <location>
        <begin position="195"/>
        <end position="257"/>
    </location>
</feature>
<dbReference type="Pfam" id="PF13909">
    <property type="entry name" value="zf-H2C2_5"/>
    <property type="match status" value="1"/>
</dbReference>
<evidence type="ECO:0000313" key="14">
    <source>
        <dbReference type="EMBL" id="ROT64373.1"/>
    </source>
</evidence>
<dbReference type="InterPro" id="IPR050589">
    <property type="entry name" value="Ikaros_C2H2-ZF"/>
</dbReference>
<dbReference type="PROSITE" id="PS50157">
    <property type="entry name" value="ZINC_FINGER_C2H2_2"/>
    <property type="match status" value="2"/>
</dbReference>
<dbReference type="FunFam" id="3.30.160.60:FF:001156">
    <property type="entry name" value="Zinc finger protein 407"/>
    <property type="match status" value="1"/>
</dbReference>
<dbReference type="PANTHER" id="PTHR24404:SF114">
    <property type="entry name" value="KLUMPFUSS, ISOFORM B-RELATED"/>
    <property type="match status" value="1"/>
</dbReference>
<dbReference type="GO" id="GO:0003700">
    <property type="term" value="F:DNA-binding transcription factor activity"/>
    <property type="evidence" value="ECO:0007669"/>
    <property type="project" value="TreeGrafter"/>
</dbReference>
<keyword evidence="10" id="KW-0539">Nucleus</keyword>
<feature type="region of interest" description="Disordered" evidence="12">
    <location>
        <begin position="352"/>
        <end position="442"/>
    </location>
</feature>
<evidence type="ECO:0000259" key="13">
    <source>
        <dbReference type="PROSITE" id="PS50157"/>
    </source>
</evidence>
<gene>
    <name evidence="14" type="ORF">C7M84_017678</name>
</gene>
<dbReference type="Gene3D" id="3.30.160.60">
    <property type="entry name" value="Classic Zinc Finger"/>
    <property type="match status" value="3"/>
</dbReference>
<evidence type="ECO:0000256" key="10">
    <source>
        <dbReference type="ARBA" id="ARBA00023242"/>
    </source>
</evidence>
<comment type="subcellular location">
    <subcellularLocation>
        <location evidence="1">Nucleus</location>
    </subcellularLocation>
</comment>
<evidence type="ECO:0000256" key="1">
    <source>
        <dbReference type="ARBA" id="ARBA00004123"/>
    </source>
</evidence>
<reference evidence="14 15" key="2">
    <citation type="submission" date="2019-01" db="EMBL/GenBank/DDBJ databases">
        <title>The decoding of complex shrimp genome reveals the adaptation for benthos swimmer, frequently molting mechanism and breeding impact on genome.</title>
        <authorList>
            <person name="Sun Y."/>
            <person name="Gao Y."/>
            <person name="Yu Y."/>
        </authorList>
    </citation>
    <scope>NUCLEOTIDE SEQUENCE [LARGE SCALE GENOMIC DNA]</scope>
    <source>
        <tissue evidence="14">Muscle</tissue>
    </source>
</reference>
<dbReference type="InterPro" id="IPR036236">
    <property type="entry name" value="Znf_C2H2_sf"/>
</dbReference>
<evidence type="ECO:0000256" key="8">
    <source>
        <dbReference type="ARBA" id="ARBA00023125"/>
    </source>
</evidence>
<comment type="similarity">
    <text evidence="2">Belongs to the krueppel C2H2-type zinc-finger protein family.</text>
</comment>
<sequence length="467" mass="51375">MLVESNVDAPAMSPEGCTSPQPSDGEEGKGRVFACTMCSYRTDRKNNLKRHTLTMHELSPALLECCGLRFLNKAELRMHTHKFHRDGYHCDVCGRVFCRKALLKRHYSVHSGFKEFSCHFCGYETSHKSNLERHMRVHRKDGAPLPQHLLEGGFLPELSQPSATFSPSMNFRSGLLPRQPALSCPHLLQKAQQVTSHPEGQTTDFLPEVVTPKKQGPRRGFSVSALLGDDPRPDDVKEEKDKVDMKPPISSTPLPTPIQTSPGSLHGLFRLPASSPQSLSPDASRVCGSFTSITPTRIQRPTPIHANTPSFAHAQSPVTMYPSVDVHTSLQALMHAQSPILSPPASLSIPRCRSPLPAHAESPAAPLSPRTQVHGSFSPPQHQQSPSIHSHSPIRAQTPKNDHHDSGASSGYGSPGLEESPRLYAFEPARAGEQADDEMEVDQEYVPKKLRVSKKYKDMMGSCSDIL</sequence>